<reference evidence="11 12" key="1">
    <citation type="journal article" date="2016" name="Genome Biol. Evol.">
        <title>Divergent and convergent evolution of fungal pathogenicity.</title>
        <authorList>
            <person name="Shang Y."/>
            <person name="Xiao G."/>
            <person name="Zheng P."/>
            <person name="Cen K."/>
            <person name="Zhan S."/>
            <person name="Wang C."/>
        </authorList>
    </citation>
    <scope>NUCLEOTIDE SEQUENCE [LARGE SCALE GENOMIC DNA]</scope>
    <source>
        <strain evidence="11 12">ARSEF 7405</strain>
    </source>
</reference>
<evidence type="ECO:0000256" key="1">
    <source>
        <dbReference type="ARBA" id="ARBA00004653"/>
    </source>
</evidence>
<keyword evidence="7" id="KW-0333">Golgi apparatus</keyword>
<dbReference type="GO" id="GO:0000139">
    <property type="term" value="C:Golgi membrane"/>
    <property type="evidence" value="ECO:0007669"/>
    <property type="project" value="UniProtKB-SubCell"/>
</dbReference>
<evidence type="ECO:0000256" key="3">
    <source>
        <dbReference type="ARBA" id="ARBA00022448"/>
    </source>
</evidence>
<evidence type="ECO:0000256" key="8">
    <source>
        <dbReference type="ARBA" id="ARBA00023136"/>
    </source>
</evidence>
<dbReference type="GO" id="GO:0043001">
    <property type="term" value="P:Golgi to plasma membrane protein transport"/>
    <property type="evidence" value="ECO:0007669"/>
    <property type="project" value="TreeGrafter"/>
</dbReference>
<dbReference type="GO" id="GO:0034067">
    <property type="term" value="P:protein localization to Golgi apparatus"/>
    <property type="evidence" value="ECO:0007669"/>
    <property type="project" value="TreeGrafter"/>
</dbReference>
<feature type="transmembrane region" description="Helical" evidence="10">
    <location>
        <begin position="29"/>
        <end position="50"/>
    </location>
</feature>
<keyword evidence="3" id="KW-0813">Transport</keyword>
<feature type="compositionally biased region" description="Polar residues" evidence="9">
    <location>
        <begin position="230"/>
        <end position="239"/>
    </location>
</feature>
<dbReference type="EMBL" id="AZGZ01000017">
    <property type="protein sequence ID" value="KZZ90315.1"/>
    <property type="molecule type" value="Genomic_DNA"/>
</dbReference>
<keyword evidence="8 10" id="KW-0472">Membrane</keyword>
<dbReference type="OrthoDB" id="542931at2759"/>
<comment type="caution">
    <text evidence="11">The sequence shown here is derived from an EMBL/GenBank/DDBJ whole genome shotgun (WGS) entry which is preliminary data.</text>
</comment>
<feature type="transmembrane region" description="Helical" evidence="10">
    <location>
        <begin position="99"/>
        <end position="116"/>
    </location>
</feature>
<organism evidence="11 12">
    <name type="scientific">Ascosphaera apis ARSEF 7405</name>
    <dbReference type="NCBI Taxonomy" id="392613"/>
    <lineage>
        <taxon>Eukaryota</taxon>
        <taxon>Fungi</taxon>
        <taxon>Dikarya</taxon>
        <taxon>Ascomycota</taxon>
        <taxon>Pezizomycotina</taxon>
        <taxon>Eurotiomycetes</taxon>
        <taxon>Eurotiomycetidae</taxon>
        <taxon>Onygenales</taxon>
        <taxon>Ascosphaeraceae</taxon>
        <taxon>Ascosphaera</taxon>
    </lineage>
</organism>
<dbReference type="PANTHER" id="PTHR12952:SF0">
    <property type="entry name" value="PROTEIN SYS1 HOMOLOG"/>
    <property type="match status" value="1"/>
</dbReference>
<evidence type="ECO:0000256" key="2">
    <source>
        <dbReference type="ARBA" id="ARBA00008160"/>
    </source>
</evidence>
<dbReference type="PANTHER" id="PTHR12952">
    <property type="entry name" value="SYS1"/>
    <property type="match status" value="1"/>
</dbReference>
<evidence type="ECO:0000256" key="4">
    <source>
        <dbReference type="ARBA" id="ARBA00022692"/>
    </source>
</evidence>
<evidence type="ECO:0000256" key="5">
    <source>
        <dbReference type="ARBA" id="ARBA00022927"/>
    </source>
</evidence>
<keyword evidence="4 10" id="KW-0812">Transmembrane</keyword>
<feature type="region of interest" description="Disordered" evidence="9">
    <location>
        <begin position="159"/>
        <end position="239"/>
    </location>
</feature>
<evidence type="ECO:0000256" key="7">
    <source>
        <dbReference type="ARBA" id="ARBA00023034"/>
    </source>
</evidence>
<dbReference type="Pfam" id="PF09801">
    <property type="entry name" value="SYS1"/>
    <property type="match status" value="1"/>
</dbReference>
<evidence type="ECO:0000256" key="6">
    <source>
        <dbReference type="ARBA" id="ARBA00022989"/>
    </source>
</evidence>
<protein>
    <submittedName>
        <fullName evidence="11">Integral membrane protein SYS1-related protein</fullName>
    </submittedName>
</protein>
<accession>A0A167XPF8</accession>
<proteinExistence type="inferred from homology"/>
<dbReference type="Proteomes" id="UP000242877">
    <property type="component" value="Unassembled WGS sequence"/>
</dbReference>
<evidence type="ECO:0000313" key="11">
    <source>
        <dbReference type="EMBL" id="KZZ90315.1"/>
    </source>
</evidence>
<sequence length="239" mass="26029">MPPRRPPRAGSLRDLAPLKIIKQMLLLQIAYYTCATLLFVFTTFVAGTSFSVDLLFSWRSIRGDTTMGWMYSFIWLLNDLPSIIFLLLFISRSKLVPDFALTIHLIHVVVTTLYSRSLPANLLWWGLQLISSLLMIVFGMWACQWRELQPISIGIGGGGTSQQRGNSANATAEQGQGQGQSQDDSGNGNGEGEGERGGLNEGFAFGTGRGRQRSAGEGEYEMMAGVGQAQDGNASKATV</sequence>
<evidence type="ECO:0000256" key="10">
    <source>
        <dbReference type="SAM" id="Phobius"/>
    </source>
</evidence>
<dbReference type="GO" id="GO:0005829">
    <property type="term" value="C:cytosol"/>
    <property type="evidence" value="ECO:0007669"/>
    <property type="project" value="GOC"/>
</dbReference>
<evidence type="ECO:0000256" key="9">
    <source>
        <dbReference type="SAM" id="MobiDB-lite"/>
    </source>
</evidence>
<feature type="compositionally biased region" description="Gly residues" evidence="9">
    <location>
        <begin position="199"/>
        <end position="209"/>
    </location>
</feature>
<comment type="similarity">
    <text evidence="2">Belongs to the SYS1 family.</text>
</comment>
<evidence type="ECO:0000313" key="12">
    <source>
        <dbReference type="Proteomes" id="UP000242877"/>
    </source>
</evidence>
<name>A0A167XPF8_9EURO</name>
<gene>
    <name evidence="11" type="ORF">AAP_03845</name>
</gene>
<feature type="transmembrane region" description="Helical" evidence="10">
    <location>
        <begin position="122"/>
        <end position="143"/>
    </location>
</feature>
<dbReference type="InterPro" id="IPR019185">
    <property type="entry name" value="Integral_membrane_SYS1-rel"/>
</dbReference>
<keyword evidence="5" id="KW-0653">Protein transport</keyword>
<dbReference type="GO" id="GO:0005802">
    <property type="term" value="C:trans-Golgi network"/>
    <property type="evidence" value="ECO:0007669"/>
    <property type="project" value="TreeGrafter"/>
</dbReference>
<comment type="subcellular location">
    <subcellularLocation>
        <location evidence="1">Golgi apparatus membrane</location>
        <topology evidence="1">Multi-pass membrane protein</topology>
    </subcellularLocation>
</comment>
<keyword evidence="6 10" id="KW-1133">Transmembrane helix</keyword>
<keyword evidence="12" id="KW-1185">Reference proteome</keyword>
<dbReference type="GO" id="GO:0006895">
    <property type="term" value="P:Golgi to endosome transport"/>
    <property type="evidence" value="ECO:0007669"/>
    <property type="project" value="TreeGrafter"/>
</dbReference>
<dbReference type="AlphaFoldDB" id="A0A167XPF8"/>
<dbReference type="VEuPathDB" id="FungiDB:AAP_03845"/>
<feature type="transmembrane region" description="Helical" evidence="10">
    <location>
        <begin position="70"/>
        <end position="90"/>
    </location>
</feature>